<dbReference type="RefSeq" id="WP_345594861.1">
    <property type="nucleotide sequence ID" value="NZ_BAABJG010000055.1"/>
</dbReference>
<keyword evidence="2" id="KW-1185">Reference proteome</keyword>
<reference evidence="2" key="1">
    <citation type="journal article" date="2019" name="Int. J. Syst. Evol. Microbiol.">
        <title>The Global Catalogue of Microorganisms (GCM) 10K type strain sequencing project: providing services to taxonomists for standard genome sequencing and annotation.</title>
        <authorList>
            <consortium name="The Broad Institute Genomics Platform"/>
            <consortium name="The Broad Institute Genome Sequencing Center for Infectious Disease"/>
            <person name="Wu L."/>
            <person name="Ma J."/>
        </authorList>
    </citation>
    <scope>NUCLEOTIDE SEQUENCE [LARGE SCALE GENOMIC DNA]</scope>
    <source>
        <strain evidence="2">CCUG 53270</strain>
    </source>
</reference>
<proteinExistence type="predicted"/>
<organism evidence="1 2">
    <name type="scientific">Paenibacillus vulneris</name>
    <dbReference type="NCBI Taxonomy" id="1133364"/>
    <lineage>
        <taxon>Bacteria</taxon>
        <taxon>Bacillati</taxon>
        <taxon>Bacillota</taxon>
        <taxon>Bacilli</taxon>
        <taxon>Bacillales</taxon>
        <taxon>Paenibacillaceae</taxon>
        <taxon>Paenibacillus</taxon>
    </lineage>
</organism>
<name>A0ABW3UFG8_9BACL</name>
<evidence type="ECO:0000313" key="2">
    <source>
        <dbReference type="Proteomes" id="UP001597180"/>
    </source>
</evidence>
<comment type="caution">
    <text evidence="1">The sequence shown here is derived from an EMBL/GenBank/DDBJ whole genome shotgun (WGS) entry which is preliminary data.</text>
</comment>
<dbReference type="EMBL" id="JBHTLU010000012">
    <property type="protein sequence ID" value="MFD1219648.1"/>
    <property type="molecule type" value="Genomic_DNA"/>
</dbReference>
<gene>
    <name evidence="1" type="ORF">ACFQ4B_05925</name>
</gene>
<accession>A0ABW3UFG8</accession>
<evidence type="ECO:0000313" key="1">
    <source>
        <dbReference type="EMBL" id="MFD1219648.1"/>
    </source>
</evidence>
<dbReference type="Proteomes" id="UP001597180">
    <property type="component" value="Unassembled WGS sequence"/>
</dbReference>
<protein>
    <submittedName>
        <fullName evidence="1">Uncharacterized protein</fullName>
    </submittedName>
</protein>
<sequence>MNKKVGGYSSGWNHRQTYTRIYDPRGFEFEITITNLLYILENTNSIKGKGLEGEFVYGWHGSDLILIPTESPDYAELSQYNKTLHNKNYVKSKDLVIGGIYKSKDNTEWIYMGRFDLKDTKSERIEVNNGRGYWGRSYNYIYHKVNKGKHYFFTTGVNDGYDGNKYLNTLTLRSLGDKFIDIVSSDCVENYAELFDYLERSKNYSHYDKTRDEYVPFTLDEFKEYVSNRKLGSYTYDQSFTFKVSEHDAETIHYDIEKNEYYKRGDYTREKGYEKFPIGTLEELFNKYEPVYKNEYLENGKLYRRVTSW</sequence>